<keyword evidence="4" id="KW-1185">Reference proteome</keyword>
<dbReference type="EMBL" id="LT671858">
    <property type="protein sequence ID" value="SIM39298.1"/>
    <property type="molecule type" value="Genomic_DNA"/>
</dbReference>
<dbReference type="EMBL" id="LT719092">
    <property type="protein sequence ID" value="SJK84200.1"/>
    <property type="molecule type" value="Genomic_DNA"/>
</dbReference>
<feature type="transmembrane region" description="Helical" evidence="1">
    <location>
        <begin position="194"/>
        <end position="212"/>
    </location>
</feature>
<reference evidence="4" key="3">
    <citation type="submission" date="2016-06" db="EMBL/GenBank/DDBJ databases">
        <authorList>
            <person name="Toshchakov V.S."/>
        </authorList>
    </citation>
    <scope>NUCLEOTIDE SEQUENCE [LARGE SCALE GENOMIC DNA]</scope>
    <source>
        <strain>PM4 (JCM 30641</strain>
        <strain evidence="4">\VKM B-2940)</strain>
    </source>
</reference>
<dbReference type="RefSeq" id="WP_077075886.1">
    <property type="nucleotide sequence ID" value="NZ_LT719092.1"/>
</dbReference>
<reference evidence="2 5" key="1">
    <citation type="submission" date="2016-04" db="EMBL/GenBank/DDBJ databases">
        <authorList>
            <person name="Evans L.H."/>
            <person name="Alamgir A."/>
            <person name="Owens N."/>
            <person name="Weber N.D."/>
            <person name="Virtaneva K."/>
            <person name="Barbian K."/>
            <person name="Babar A."/>
            <person name="Rosenke K."/>
        </authorList>
    </citation>
    <scope>NUCLEOTIDE SEQUENCE [LARGE SCALE GENOMIC DNA]</scope>
    <source>
        <strain evidence="2">S5</strain>
        <strain evidence="5">S5(T) (JCM 30642 \VKM B-2941)</strain>
    </source>
</reference>
<sequence>MIYDISFIHPVRMKSIYLVIAVIIIALMVSPIMSNAGTVNAGTSNHGSAISVNNYVNKLQNVTTPPSTFPTVKYYYGNDKSCTITTSQWTSIFTNVFDDRSIIAYNFSSNSTQYLIVFDITYQGLNPYGVEYVNALSHTGNLSKTNELKAFWKTANETSLVSGYTNWKALSAGAFPGFSWSKPKILPNYLTEEYVGAMVAVVVSVFVLYFVFNRRK</sequence>
<organism evidence="2 5">
    <name type="scientific">Cuniculiplasma divulgatum</name>
    <dbReference type="NCBI Taxonomy" id="1673428"/>
    <lineage>
        <taxon>Archaea</taxon>
        <taxon>Methanobacteriati</taxon>
        <taxon>Thermoplasmatota</taxon>
        <taxon>Thermoplasmata</taxon>
        <taxon>Thermoplasmatales</taxon>
        <taxon>Cuniculiplasmataceae</taxon>
        <taxon>Cuniculiplasma</taxon>
    </lineage>
</organism>
<dbReference type="OrthoDB" id="56638at2157"/>
<keyword evidence="1" id="KW-1133">Transmembrane helix</keyword>
<accession>A0A1N5STE7</accession>
<dbReference type="KEGG" id="cdiv:CPM_0314"/>
<dbReference type="Proteomes" id="UP000195607">
    <property type="component" value="Chromosome I"/>
</dbReference>
<protein>
    <submittedName>
        <fullName evidence="2">Multipass membrane protein</fullName>
    </submittedName>
</protein>
<gene>
    <name evidence="3" type="ORF">CPM_0314</name>
    <name evidence="2" type="ORF">CSP5_0345</name>
</gene>
<evidence type="ECO:0000313" key="4">
    <source>
        <dbReference type="Proteomes" id="UP000187822"/>
    </source>
</evidence>
<evidence type="ECO:0000313" key="5">
    <source>
        <dbReference type="Proteomes" id="UP000195607"/>
    </source>
</evidence>
<feature type="transmembrane region" description="Helical" evidence="1">
    <location>
        <begin position="16"/>
        <end position="34"/>
    </location>
</feature>
<keyword evidence="1" id="KW-0472">Membrane</keyword>
<dbReference type="AlphaFoldDB" id="A0A1N5STE7"/>
<evidence type="ECO:0000313" key="3">
    <source>
        <dbReference type="EMBL" id="SJK84200.1"/>
    </source>
</evidence>
<proteinExistence type="predicted"/>
<evidence type="ECO:0000313" key="2">
    <source>
        <dbReference type="EMBL" id="SIM39298.1"/>
    </source>
</evidence>
<name>A0A1N5STE7_9ARCH</name>
<keyword evidence="1" id="KW-0812">Transmembrane</keyword>
<dbReference type="Proteomes" id="UP000187822">
    <property type="component" value="Chromosome I"/>
</dbReference>
<reference evidence="3" key="2">
    <citation type="submission" date="2016-06" db="EMBL/GenBank/DDBJ databases">
        <authorList>
            <person name="Olsen C.W."/>
            <person name="Carey S."/>
            <person name="Hinshaw L."/>
            <person name="Karasin A.I."/>
        </authorList>
    </citation>
    <scope>NUCLEOTIDE SEQUENCE [LARGE SCALE GENOMIC DNA]</scope>
    <source>
        <strain evidence="3">PM4</strain>
    </source>
</reference>
<evidence type="ECO:0000256" key="1">
    <source>
        <dbReference type="SAM" id="Phobius"/>
    </source>
</evidence>
<dbReference type="STRING" id="1673428.CPM_0314"/>
<dbReference type="GeneID" id="30926952"/>